<dbReference type="RefSeq" id="WP_130093586.1">
    <property type="nucleotide sequence ID" value="NZ_SETE01000003.1"/>
</dbReference>
<name>A0A4Q4KLI4_9FLAO</name>
<organism evidence="2 3">
    <name type="scientific">Brumimicrobium glaciale</name>
    <dbReference type="NCBI Taxonomy" id="200475"/>
    <lineage>
        <taxon>Bacteria</taxon>
        <taxon>Pseudomonadati</taxon>
        <taxon>Bacteroidota</taxon>
        <taxon>Flavobacteriia</taxon>
        <taxon>Flavobacteriales</taxon>
        <taxon>Crocinitomicaceae</taxon>
        <taxon>Brumimicrobium</taxon>
    </lineage>
</organism>
<dbReference type="Proteomes" id="UP000293952">
    <property type="component" value="Unassembled WGS sequence"/>
</dbReference>
<keyword evidence="3" id="KW-1185">Reference proteome</keyword>
<feature type="domain" description="YdhG-like" evidence="1">
    <location>
        <begin position="17"/>
        <end position="111"/>
    </location>
</feature>
<evidence type="ECO:0000313" key="2">
    <source>
        <dbReference type="EMBL" id="RYM34145.1"/>
    </source>
</evidence>
<evidence type="ECO:0000313" key="3">
    <source>
        <dbReference type="Proteomes" id="UP000293952"/>
    </source>
</evidence>
<evidence type="ECO:0000259" key="1">
    <source>
        <dbReference type="Pfam" id="PF08818"/>
    </source>
</evidence>
<dbReference type="SUPFAM" id="SSF159888">
    <property type="entry name" value="YdhG-like"/>
    <property type="match status" value="1"/>
</dbReference>
<proteinExistence type="predicted"/>
<reference evidence="2 3" key="1">
    <citation type="submission" date="2019-02" db="EMBL/GenBank/DDBJ databases">
        <title>Genome sequence of the sea-ice species Brumimicrobium glaciale.</title>
        <authorList>
            <person name="Bowman J.P."/>
        </authorList>
    </citation>
    <scope>NUCLEOTIDE SEQUENCE [LARGE SCALE GENOMIC DNA]</scope>
    <source>
        <strain evidence="2 3">IC156</strain>
    </source>
</reference>
<gene>
    <name evidence="2" type="ORF">ERX46_09300</name>
</gene>
<dbReference type="OrthoDB" id="670608at2"/>
<dbReference type="Pfam" id="PF08818">
    <property type="entry name" value="DUF1801"/>
    <property type="match status" value="1"/>
</dbReference>
<dbReference type="InterPro" id="IPR014922">
    <property type="entry name" value="YdhG-like"/>
</dbReference>
<dbReference type="EMBL" id="SETE01000003">
    <property type="protein sequence ID" value="RYM34145.1"/>
    <property type="molecule type" value="Genomic_DNA"/>
</dbReference>
<sequence>MSQEPHNYYLKKEEPNKSCLLVLRDIILEQDENISESLKWNSPCFSYKNKMFCFLMIDKKLKEPYILMVEGARIDFPELDQGTRTRMKVLNIDPNTDLPIDLIENILQSALDLYRNGVIKTKN</sequence>
<protein>
    <submittedName>
        <fullName evidence="2">DUF1801 domain-containing protein</fullName>
    </submittedName>
</protein>
<accession>A0A4Q4KLI4</accession>
<dbReference type="AlphaFoldDB" id="A0A4Q4KLI4"/>
<dbReference type="Gene3D" id="3.90.1150.200">
    <property type="match status" value="1"/>
</dbReference>
<comment type="caution">
    <text evidence="2">The sequence shown here is derived from an EMBL/GenBank/DDBJ whole genome shotgun (WGS) entry which is preliminary data.</text>
</comment>